<sequence length="224" mass="23267">MPSSIQRIYGITMPNLISYFVLSFCLIGLVKSLDSGTGSDSVCGYIDGDIDRALECSSKSCGFLSIQGHSNRYIGCCDGVYCAIPTVCIESGSASNSYTVECINDSLPACATYTWPELEAKGYFCAPSRTTVTVITETTFGGQTTSTADRSATAGPPDPSSDPFSRPTETAARPTVTVTASGHPQPTEGGGPNLGTEHDLSSRQRIGAGVGSGVSGGLLLVFFV</sequence>
<evidence type="ECO:0000313" key="3">
    <source>
        <dbReference type="EMBL" id="OBS22306.1"/>
    </source>
</evidence>
<name>A0A1B8APK7_FUSPO</name>
<evidence type="ECO:0000313" key="4">
    <source>
        <dbReference type="Proteomes" id="UP000091967"/>
    </source>
</evidence>
<protein>
    <recommendedName>
        <fullName evidence="5">Extracellular membrane protein CFEM domain-containing protein</fullName>
    </recommendedName>
</protein>
<evidence type="ECO:0008006" key="5">
    <source>
        <dbReference type="Google" id="ProtNLM"/>
    </source>
</evidence>
<feature type="signal peptide" evidence="2">
    <location>
        <begin position="1"/>
        <end position="32"/>
    </location>
</feature>
<organism evidence="3 4">
    <name type="scientific">Fusarium poae</name>
    <dbReference type="NCBI Taxonomy" id="36050"/>
    <lineage>
        <taxon>Eukaryota</taxon>
        <taxon>Fungi</taxon>
        <taxon>Dikarya</taxon>
        <taxon>Ascomycota</taxon>
        <taxon>Pezizomycotina</taxon>
        <taxon>Sordariomycetes</taxon>
        <taxon>Hypocreomycetidae</taxon>
        <taxon>Hypocreales</taxon>
        <taxon>Nectriaceae</taxon>
        <taxon>Fusarium</taxon>
    </lineage>
</organism>
<dbReference type="AlphaFoldDB" id="A0A1B8APK7"/>
<gene>
    <name evidence="3" type="ORF">FPOA_08642</name>
</gene>
<dbReference type="OMA" id="GYFCAPS"/>
<keyword evidence="2" id="KW-0732">Signal</keyword>
<comment type="caution">
    <text evidence="3">The sequence shown here is derived from an EMBL/GenBank/DDBJ whole genome shotgun (WGS) entry which is preliminary data.</text>
</comment>
<dbReference type="EMBL" id="LYXU01000003">
    <property type="protein sequence ID" value="OBS22306.1"/>
    <property type="molecule type" value="Genomic_DNA"/>
</dbReference>
<reference evidence="3 4" key="1">
    <citation type="submission" date="2016-06" db="EMBL/GenBank/DDBJ databases">
        <title>Living apart together: crosstalk between the core and supernumerary genomes in a fungal plant pathogen.</title>
        <authorList>
            <person name="Vanheule A."/>
            <person name="Audenaert K."/>
            <person name="Warris S."/>
            <person name="Van De Geest H."/>
            <person name="Schijlen E."/>
            <person name="Hofte M."/>
            <person name="De Saeger S."/>
            <person name="Haesaert G."/>
            <person name="Waalwijk C."/>
            <person name="Van Der Lee T."/>
        </authorList>
    </citation>
    <scope>NUCLEOTIDE SEQUENCE [LARGE SCALE GENOMIC DNA]</scope>
    <source>
        <strain evidence="3 4">2516</strain>
    </source>
</reference>
<feature type="chain" id="PRO_5008603025" description="Extracellular membrane protein CFEM domain-containing protein" evidence="2">
    <location>
        <begin position="33"/>
        <end position="224"/>
    </location>
</feature>
<accession>A0A1B8APK7</accession>
<feature type="compositionally biased region" description="Low complexity" evidence="1">
    <location>
        <begin position="138"/>
        <end position="147"/>
    </location>
</feature>
<feature type="region of interest" description="Disordered" evidence="1">
    <location>
        <begin position="138"/>
        <end position="199"/>
    </location>
</feature>
<evidence type="ECO:0000256" key="2">
    <source>
        <dbReference type="SAM" id="SignalP"/>
    </source>
</evidence>
<dbReference type="Proteomes" id="UP000091967">
    <property type="component" value="Unassembled WGS sequence"/>
</dbReference>
<proteinExistence type="predicted"/>
<evidence type="ECO:0000256" key="1">
    <source>
        <dbReference type="SAM" id="MobiDB-lite"/>
    </source>
</evidence>
<keyword evidence="4" id="KW-1185">Reference proteome</keyword>